<dbReference type="InterPro" id="IPR002656">
    <property type="entry name" value="Acyl_transf_3_dom"/>
</dbReference>
<feature type="transmembrane region" description="Helical" evidence="1">
    <location>
        <begin position="88"/>
        <end position="107"/>
    </location>
</feature>
<feature type="domain" description="SGNH" evidence="3">
    <location>
        <begin position="454"/>
        <end position="694"/>
    </location>
</feature>
<proteinExistence type="predicted"/>
<dbReference type="Pfam" id="PF19040">
    <property type="entry name" value="SGNH"/>
    <property type="match status" value="1"/>
</dbReference>
<feature type="transmembrane region" description="Helical" evidence="1">
    <location>
        <begin position="49"/>
        <end position="67"/>
    </location>
</feature>
<feature type="transmembrane region" description="Helical" evidence="1">
    <location>
        <begin position="24"/>
        <end position="43"/>
    </location>
</feature>
<sequence length="707" mass="76956">MAGDPLMSQQTSGRTTEVRTDIQGLRAIAVGIVVIFHFVPAALPGGYVGVDVFFVISGFLITTHLLREMNTTSRINLPRFWARRARRLLPAALLVLALTVGAVWLFVPTGFKPDFLAQVAASALYGQNWMLADQAVDYLAAEAQASPVQHYWSLSTEEQFYIVWPLLMVLALWIASRAKRARPARSVGFVIGAVAVLSFGWSVWQTAFDPAAAYFVTTTRAWEFALGGLTALAVLSRPALFAAIPEQVRSVLAWLGLGGIFLSALVYTGETPFPGYTALLPVLATIAVIIAHDPSPAWSPRRLLAVRPMQWLGDVSYSVYLWHFPLIILAPFVLRRTVNPIDLLVITALTLVLAWASKEWVEDPVRIGITSSWRPRITFAATAAAMGAVVVVTIGGIGAADEQVKASQQKLATLVESNEPCFGAAALEPGSGCVVEPDTVAVPDPALVDKSPERCITNTRDDELKVCEYGVEKEDADQVIALVGDSHTEQWLSAMMHTAEKRNWHVTVLTKASCPFIGVPRDEPEKSNAEVATLVDTCTTWNDEAKAYLDEHTEIDTVVTSAKSSNPVEAEDGESWQETAIDSYEERWSELPEHISSIIAVRDTPRMNSDVLSCVTANGKRAGEECARSVDDAFSEDPLAEAAEQSTDSRVSLIDMSEYFIVDEQVPPVIGGVLAFRDTHHISWVYSSTLAAPFGDKIDEVVETAAA</sequence>
<comment type="caution">
    <text evidence="4">The sequence shown here is derived from an EMBL/GenBank/DDBJ whole genome shotgun (WGS) entry which is preliminary data.</text>
</comment>
<feature type="transmembrane region" description="Helical" evidence="1">
    <location>
        <begin position="273"/>
        <end position="291"/>
    </location>
</feature>
<feature type="transmembrane region" description="Helical" evidence="1">
    <location>
        <begin position="187"/>
        <end position="204"/>
    </location>
</feature>
<evidence type="ECO:0000259" key="2">
    <source>
        <dbReference type="Pfam" id="PF01757"/>
    </source>
</evidence>
<accession>A0A2A9DXT6</accession>
<dbReference type="GO" id="GO:0016747">
    <property type="term" value="F:acyltransferase activity, transferring groups other than amino-acyl groups"/>
    <property type="evidence" value="ECO:0007669"/>
    <property type="project" value="InterPro"/>
</dbReference>
<feature type="transmembrane region" description="Helical" evidence="1">
    <location>
        <begin position="311"/>
        <end position="334"/>
    </location>
</feature>
<organism evidence="4 5">
    <name type="scientific">Paramicrobacterium agarici</name>
    <dbReference type="NCBI Taxonomy" id="630514"/>
    <lineage>
        <taxon>Bacteria</taxon>
        <taxon>Bacillati</taxon>
        <taxon>Actinomycetota</taxon>
        <taxon>Actinomycetes</taxon>
        <taxon>Micrococcales</taxon>
        <taxon>Microbacteriaceae</taxon>
        <taxon>Paramicrobacterium</taxon>
    </lineage>
</organism>
<dbReference type="EMBL" id="PDJE01000001">
    <property type="protein sequence ID" value="PFG31151.1"/>
    <property type="molecule type" value="Genomic_DNA"/>
</dbReference>
<dbReference type="InterPro" id="IPR050879">
    <property type="entry name" value="Acyltransferase_3"/>
</dbReference>
<dbReference type="Pfam" id="PF01757">
    <property type="entry name" value="Acyl_transf_3"/>
    <property type="match status" value="1"/>
</dbReference>
<feature type="transmembrane region" description="Helical" evidence="1">
    <location>
        <begin position="159"/>
        <end position="175"/>
    </location>
</feature>
<dbReference type="Proteomes" id="UP000221369">
    <property type="component" value="Unassembled WGS sequence"/>
</dbReference>
<keyword evidence="1" id="KW-0812">Transmembrane</keyword>
<dbReference type="GO" id="GO:0016020">
    <property type="term" value="C:membrane"/>
    <property type="evidence" value="ECO:0007669"/>
    <property type="project" value="TreeGrafter"/>
</dbReference>
<protein>
    <submittedName>
        <fullName evidence="4">Peptidoglycan/LPS O-acetylase OafA/YrhL</fullName>
    </submittedName>
</protein>
<dbReference type="RefSeq" id="WP_098407525.1">
    <property type="nucleotide sequence ID" value="NZ_PDJE01000001.1"/>
</dbReference>
<keyword evidence="1" id="KW-0472">Membrane</keyword>
<feature type="transmembrane region" description="Helical" evidence="1">
    <location>
        <begin position="377"/>
        <end position="400"/>
    </location>
</feature>
<name>A0A2A9DXT6_9MICO</name>
<evidence type="ECO:0000313" key="5">
    <source>
        <dbReference type="Proteomes" id="UP000221369"/>
    </source>
</evidence>
<evidence type="ECO:0000259" key="3">
    <source>
        <dbReference type="Pfam" id="PF19040"/>
    </source>
</evidence>
<reference evidence="4 5" key="1">
    <citation type="submission" date="2017-10" db="EMBL/GenBank/DDBJ databases">
        <title>Sequencing the genomes of 1000 actinobacteria strains.</title>
        <authorList>
            <person name="Klenk H.-P."/>
        </authorList>
    </citation>
    <scope>NUCLEOTIDE SEQUENCE [LARGE SCALE GENOMIC DNA]</scope>
    <source>
        <strain evidence="4 5">DSM 21798</strain>
    </source>
</reference>
<feature type="transmembrane region" description="Helical" evidence="1">
    <location>
        <begin position="251"/>
        <end position="267"/>
    </location>
</feature>
<dbReference type="InterPro" id="IPR043968">
    <property type="entry name" value="SGNH"/>
</dbReference>
<dbReference type="GO" id="GO:0009103">
    <property type="term" value="P:lipopolysaccharide biosynthetic process"/>
    <property type="evidence" value="ECO:0007669"/>
    <property type="project" value="TreeGrafter"/>
</dbReference>
<feature type="domain" description="Acyltransferase 3" evidence="2">
    <location>
        <begin position="21"/>
        <end position="356"/>
    </location>
</feature>
<evidence type="ECO:0000313" key="4">
    <source>
        <dbReference type="EMBL" id="PFG31151.1"/>
    </source>
</evidence>
<dbReference type="PANTHER" id="PTHR23028">
    <property type="entry name" value="ACETYLTRANSFERASE"/>
    <property type="match status" value="1"/>
</dbReference>
<dbReference type="PANTHER" id="PTHR23028:SF53">
    <property type="entry name" value="ACYL_TRANSF_3 DOMAIN-CONTAINING PROTEIN"/>
    <property type="match status" value="1"/>
</dbReference>
<dbReference type="AlphaFoldDB" id="A0A2A9DXT6"/>
<keyword evidence="5" id="KW-1185">Reference proteome</keyword>
<evidence type="ECO:0000256" key="1">
    <source>
        <dbReference type="SAM" id="Phobius"/>
    </source>
</evidence>
<keyword evidence="1" id="KW-1133">Transmembrane helix</keyword>
<feature type="transmembrane region" description="Helical" evidence="1">
    <location>
        <begin position="224"/>
        <end position="244"/>
    </location>
</feature>
<feature type="transmembrane region" description="Helical" evidence="1">
    <location>
        <begin position="340"/>
        <end position="356"/>
    </location>
</feature>
<gene>
    <name evidence="4" type="ORF">ATJ78_2104</name>
</gene>